<dbReference type="Proteomes" id="UP000215286">
    <property type="component" value="Chromosome"/>
</dbReference>
<protein>
    <submittedName>
        <fullName evidence="1">Uncharacterized protein</fullName>
    </submittedName>
</protein>
<dbReference type="EMBL" id="CP022695">
    <property type="protein sequence ID" value="AST79601.1"/>
    <property type="molecule type" value="Genomic_DNA"/>
</dbReference>
<gene>
    <name evidence="1" type="ORF">CI104_11225</name>
</gene>
<accession>A0ACA8D6J4</accession>
<evidence type="ECO:0000313" key="1">
    <source>
        <dbReference type="EMBL" id="AST79601.1"/>
    </source>
</evidence>
<proteinExistence type="predicted"/>
<keyword evidence="2" id="KW-1185">Reference proteome</keyword>
<evidence type="ECO:0000313" key="2">
    <source>
        <dbReference type="Proteomes" id="UP000215286"/>
    </source>
</evidence>
<reference evidence="1" key="1">
    <citation type="submission" date="2017-08" db="EMBL/GenBank/DDBJ databases">
        <title>Real-time genomic and epidemiological investigation of a multi-institutional outbreak of KPC-producing Enterobacteriaceae reveals complex transmission dynamics and informs management responses.</title>
        <authorList>
            <person name="Kwong J.C."/>
            <person name="Lane C."/>
            <person name="Romanes F."/>
            <person name="Goncalves da Silva A."/>
            <person name="Easton M."/>
            <person name="Cronin K."/>
            <person name="Waters M.J."/>
            <person name="Tomita T."/>
            <person name="Stevens K."/>
            <person name="Schultz M.B."/>
            <person name="Baines S.L."/>
            <person name="Sherry N.L."/>
            <person name="Carter G."/>
            <person name="Mu A."/>
            <person name="Sait M."/>
            <person name="Ballard S.A."/>
            <person name="Seemann T."/>
            <person name="Stinear T.P."/>
            <person name="Howden B.P."/>
        </authorList>
    </citation>
    <scope>NUCLEOTIDE SEQUENCE</scope>
    <source>
        <strain evidence="1">AUSMDU00008141</strain>
    </source>
</reference>
<name>A0ACA8D6J4_9ENTR</name>
<organism evidence="1 2">
    <name type="scientific">Citrobacter farmeri</name>
    <dbReference type="NCBI Taxonomy" id="67824"/>
    <lineage>
        <taxon>Bacteria</taxon>
        <taxon>Pseudomonadati</taxon>
        <taxon>Pseudomonadota</taxon>
        <taxon>Gammaproteobacteria</taxon>
        <taxon>Enterobacterales</taxon>
        <taxon>Enterobacteriaceae</taxon>
        <taxon>Citrobacter</taxon>
    </lineage>
</organism>
<sequence length="191" mass="21430">MSTLVDLVSALAWPCVTVWFVLRFGEEVKQLIYRLSRMKMAGVEAEFRASLEEVEDLADEVPNVTLTPEAQNVDPEFTRRLSQLQRIANISPRAAIMESWLLIEEAAGKAGFVQGASIPRINIGLFIDWLVKDGKISSTTAELVSKMRLLRNKAAHLGDFELTKDEAERYLNIAVQISTLIINPEDNLENN</sequence>